<accession>A3SLT9</accession>
<keyword evidence="1" id="KW-0732">Signal</keyword>
<feature type="signal peptide" evidence="1">
    <location>
        <begin position="1"/>
        <end position="19"/>
    </location>
</feature>
<evidence type="ECO:0000313" key="3">
    <source>
        <dbReference type="Proteomes" id="UP000005954"/>
    </source>
</evidence>
<evidence type="ECO:0000313" key="2">
    <source>
        <dbReference type="EMBL" id="EAP78320.1"/>
    </source>
</evidence>
<protein>
    <submittedName>
        <fullName evidence="2">Uncharacterized protein</fullName>
    </submittedName>
</protein>
<dbReference type="RefSeq" id="WP_009813720.1">
    <property type="nucleotide sequence ID" value="NZ_CH724156.1"/>
</dbReference>
<dbReference type="AlphaFoldDB" id="A3SLT9"/>
<feature type="chain" id="PRO_5002659250" evidence="1">
    <location>
        <begin position="20"/>
        <end position="172"/>
    </location>
</feature>
<dbReference type="Proteomes" id="UP000005954">
    <property type="component" value="Unassembled WGS sequence"/>
</dbReference>
<name>A3SLT9_ROSNI</name>
<proteinExistence type="predicted"/>
<reference evidence="2 3" key="1">
    <citation type="submission" date="2005-12" db="EMBL/GenBank/DDBJ databases">
        <authorList>
            <person name="Moran M.A."/>
            <person name="Ferriera S."/>
            <person name="Johnson J."/>
            <person name="Kravitz S."/>
            <person name="Halpern A."/>
            <person name="Remington K."/>
            <person name="Beeson K."/>
            <person name="Tran B."/>
            <person name="Rogers Y.-H."/>
            <person name="Friedman R."/>
            <person name="Venter J.C."/>
        </authorList>
    </citation>
    <scope>NUCLEOTIDE SEQUENCE [LARGE SCALE GENOMIC DNA]</scope>
    <source>
        <strain evidence="3">ATCC BAA-591 / DSM 15170 / ISM</strain>
    </source>
</reference>
<dbReference type="eggNOG" id="ENOG502ZSNZ">
    <property type="taxonomic scope" value="Bacteria"/>
</dbReference>
<gene>
    <name evidence="2" type="ORF">ISM_08485</name>
</gene>
<dbReference type="STRING" id="89187.ISM_08485"/>
<organism evidence="2 3">
    <name type="scientific">Roseovarius nubinhibens (strain ATCC BAA-591 / DSM 15170 / ISM)</name>
    <dbReference type="NCBI Taxonomy" id="89187"/>
    <lineage>
        <taxon>Bacteria</taxon>
        <taxon>Pseudomonadati</taxon>
        <taxon>Pseudomonadota</taxon>
        <taxon>Alphaproteobacteria</taxon>
        <taxon>Rhodobacterales</taxon>
        <taxon>Roseobacteraceae</taxon>
        <taxon>Roseovarius</taxon>
    </lineage>
</organism>
<evidence type="ECO:0000256" key="1">
    <source>
        <dbReference type="SAM" id="SignalP"/>
    </source>
</evidence>
<comment type="caution">
    <text evidence="2">The sequence shown here is derived from an EMBL/GenBank/DDBJ whole genome shotgun (WGS) entry which is preliminary data.</text>
</comment>
<dbReference type="EMBL" id="AALY01000001">
    <property type="protein sequence ID" value="EAP78320.1"/>
    <property type="molecule type" value="Genomic_DNA"/>
</dbReference>
<sequence length="172" mass="18568">MKFMQTTALALSMSFAGFAAMADIPTVSAVEVEADLSAYENSNALDFWPTLDDDLGKAIADKLNFDDATAPRLEVQLTKVAIDGDTVLPDSGEFNHLEGIIAVHSGLDSGNTTEGKADPEVLQSFPLTVVAKTGEGMELPEGWYLIPPSQEDFYQAMVAAYAEKVVERLDFE</sequence>
<dbReference type="HOGENOM" id="CLU_1702916_0_0_5"/>
<keyword evidence="3" id="KW-1185">Reference proteome</keyword>